<dbReference type="EMBL" id="CAJNNW010003670">
    <property type="protein sequence ID" value="CAE8645618.1"/>
    <property type="molecule type" value="Genomic_DNA"/>
</dbReference>
<feature type="region of interest" description="Disordered" evidence="1">
    <location>
        <begin position="26"/>
        <end position="73"/>
    </location>
</feature>
<feature type="compositionally biased region" description="Basic and acidic residues" evidence="1">
    <location>
        <begin position="361"/>
        <end position="379"/>
    </location>
</feature>
<evidence type="ECO:0000313" key="4">
    <source>
        <dbReference type="Proteomes" id="UP000626109"/>
    </source>
</evidence>
<accession>A0A813I640</accession>
<feature type="compositionally biased region" description="Low complexity" evidence="1">
    <location>
        <begin position="380"/>
        <end position="419"/>
    </location>
</feature>
<feature type="chain" id="PRO_5032858816" evidence="2">
    <location>
        <begin position="25"/>
        <end position="824"/>
    </location>
</feature>
<evidence type="ECO:0000256" key="1">
    <source>
        <dbReference type="SAM" id="MobiDB-lite"/>
    </source>
</evidence>
<organism evidence="3 4">
    <name type="scientific">Polarella glacialis</name>
    <name type="common">Dinoflagellate</name>
    <dbReference type="NCBI Taxonomy" id="89957"/>
    <lineage>
        <taxon>Eukaryota</taxon>
        <taxon>Sar</taxon>
        <taxon>Alveolata</taxon>
        <taxon>Dinophyceae</taxon>
        <taxon>Suessiales</taxon>
        <taxon>Suessiaceae</taxon>
        <taxon>Polarella</taxon>
    </lineage>
</organism>
<proteinExistence type="predicted"/>
<sequence length="824" mass="92263">MAWRSFPAALLLVMCCSCWLCTSASPESENNNENNNNNNNSKNDNNNNNNTNNTTNTNNNNTNNANTNNNNSSECRSGKAIAVGLHEEVPIWQRVGEECDMGTSSLGCGQDLHFEAHLDHPVLRCLFDSEFAAEAKNVGTLLGEAAMDIDFELSCQRRQRRLYWLFGAEKMSRDSEGEFYLNHFDVQSHVLVCVAAACELSAVGSWIAAPVLAHATWILQMLQQTSSNFQQQQPQQQQQQQQPQQQQQQPQKQQQQQQKQQQQQQQQQQQRHLNLKFNLMARHFGVSKGSCLGAGHARLPRRDGFSIRGAQMAQHVRSSYLQSMFSLPELDTFVFVAEQRMPDWTRAPLQTLPLNGSSKNNKNDKNEDNSNRNNNKNDNDQDNSSSNSSNNNNNDNSINSNGNSNSNNNDNNNSNNDNNTSRRFPLAAAAPPSGVAVLLAGQWRFRAGTLESIRRHVVEVHDENGVNDGRTLVFGAFSRAGNVTGKRAHQLLSLAFGTRLQGFTWLKDMPQYLLEKEFADSLPLIQVMGGLGLGPLTSQSTSNLHNLRKSEAVLDLVESYEAARGFRFQWLIFSRLDTYWMARHPALSLLDPNSVYVGFPGCDWHAIVPRAVAPAYFRRYSLVRHNRLLMFPLQGSCRLLRYSLLSSGVRLAMVTKIAELDRCAFNCFSPNSRPRLAALGTEETGSSPIRNEKVSNNRESGKKGRWRHPENARYTAWLAHGLQSGRLRWVRGSGQLVAEVWNIPFSSPALLVVQMQGPNATTAGPARLIRHLHNEDFDELGVMVGPCPISNNNNDDHNNNNNNNNNNYNNIEPLLAVSEPLCVL</sequence>
<comment type="caution">
    <text evidence="3">The sequence shown here is derived from an EMBL/GenBank/DDBJ whole genome shotgun (WGS) entry which is preliminary data.</text>
</comment>
<name>A0A813I640_POLGL</name>
<keyword evidence="2" id="KW-0732">Signal</keyword>
<dbReference type="PANTHER" id="PTHR36911">
    <property type="entry name" value="LIM ZINC-BINDING DOMAIN-CONTAINING PROTEIN-RELATED"/>
    <property type="match status" value="1"/>
</dbReference>
<evidence type="ECO:0000256" key="2">
    <source>
        <dbReference type="SAM" id="SignalP"/>
    </source>
</evidence>
<dbReference type="PANTHER" id="PTHR36911:SF3">
    <property type="entry name" value="GATA ZINC FINGER DOMAIN-CONTAINING PROTEIN 4-RELATED"/>
    <property type="match status" value="1"/>
</dbReference>
<dbReference type="AlphaFoldDB" id="A0A813I640"/>
<feature type="region of interest" description="Disordered" evidence="1">
    <location>
        <begin position="681"/>
        <end position="706"/>
    </location>
</feature>
<feature type="compositionally biased region" description="Low complexity" evidence="1">
    <location>
        <begin position="31"/>
        <end position="71"/>
    </location>
</feature>
<feature type="region of interest" description="Disordered" evidence="1">
    <location>
        <begin position="233"/>
        <end position="269"/>
    </location>
</feature>
<feature type="region of interest" description="Disordered" evidence="1">
    <location>
        <begin position="347"/>
        <end position="426"/>
    </location>
</feature>
<feature type="compositionally biased region" description="Basic and acidic residues" evidence="1">
    <location>
        <begin position="690"/>
        <end position="706"/>
    </location>
</feature>
<dbReference type="Proteomes" id="UP000626109">
    <property type="component" value="Unassembled WGS sequence"/>
</dbReference>
<dbReference type="SUPFAM" id="SSF81995">
    <property type="entry name" value="beta-sandwich domain of Sec23/24"/>
    <property type="match status" value="1"/>
</dbReference>
<reference evidence="3" key="1">
    <citation type="submission" date="2021-02" db="EMBL/GenBank/DDBJ databases">
        <authorList>
            <person name="Dougan E. K."/>
            <person name="Rhodes N."/>
            <person name="Thang M."/>
            <person name="Chan C."/>
        </authorList>
    </citation>
    <scope>NUCLEOTIDE SEQUENCE</scope>
</reference>
<evidence type="ECO:0000313" key="3">
    <source>
        <dbReference type="EMBL" id="CAE8645618.1"/>
    </source>
</evidence>
<feature type="signal peptide" evidence="2">
    <location>
        <begin position="1"/>
        <end position="24"/>
    </location>
</feature>
<gene>
    <name evidence="3" type="ORF">PGLA2088_LOCUS4060</name>
</gene>
<protein>
    <submittedName>
        <fullName evidence="3">Uncharacterized protein</fullName>
    </submittedName>
</protein>